<comment type="caution">
    <text evidence="1">The sequence shown here is derived from an EMBL/GenBank/DDBJ whole genome shotgun (WGS) entry which is preliminary data.</text>
</comment>
<sequence>MNSIWNPSRL</sequence>
<evidence type="ECO:0000313" key="2">
    <source>
        <dbReference type="Proteomes" id="UP001153148"/>
    </source>
</evidence>
<proteinExistence type="predicted"/>
<evidence type="ECO:0000313" key="1">
    <source>
        <dbReference type="EMBL" id="CAG2064154.1"/>
    </source>
</evidence>
<gene>
    <name evidence="1" type="ORF">TPAB3V08_LOCUS11101</name>
</gene>
<organism evidence="1 2">
    <name type="scientific">Timema podura</name>
    <name type="common">Walking stick</name>
    <dbReference type="NCBI Taxonomy" id="61482"/>
    <lineage>
        <taxon>Eukaryota</taxon>
        <taxon>Metazoa</taxon>
        <taxon>Ecdysozoa</taxon>
        <taxon>Arthropoda</taxon>
        <taxon>Hexapoda</taxon>
        <taxon>Insecta</taxon>
        <taxon>Pterygota</taxon>
        <taxon>Neoptera</taxon>
        <taxon>Polyneoptera</taxon>
        <taxon>Phasmatodea</taxon>
        <taxon>Timematodea</taxon>
        <taxon>Timematoidea</taxon>
        <taxon>Timematidae</taxon>
        <taxon>Timema</taxon>
    </lineage>
</organism>
<protein>
    <submittedName>
        <fullName evidence="1">Uncharacterized protein</fullName>
    </submittedName>
</protein>
<dbReference type="Proteomes" id="UP001153148">
    <property type="component" value="Unassembled WGS sequence"/>
</dbReference>
<reference evidence="1" key="1">
    <citation type="submission" date="2021-03" db="EMBL/GenBank/DDBJ databases">
        <authorList>
            <person name="Tran Van P."/>
        </authorList>
    </citation>
    <scope>NUCLEOTIDE SEQUENCE</scope>
</reference>
<dbReference type="EMBL" id="CAJPIN010031963">
    <property type="protein sequence ID" value="CAG2064154.1"/>
    <property type="molecule type" value="Genomic_DNA"/>
</dbReference>
<name>A0ABN7PAR8_TIMPD</name>
<accession>A0ABN7PAR8</accession>
<keyword evidence="2" id="KW-1185">Reference proteome</keyword>